<organism evidence="2 3">
    <name type="scientific">Candidatus Enterococcus moelleringii</name>
    <dbReference type="NCBI Taxonomy" id="2815325"/>
    <lineage>
        <taxon>Bacteria</taxon>
        <taxon>Bacillati</taxon>
        <taxon>Bacillota</taxon>
        <taxon>Bacilli</taxon>
        <taxon>Lactobacillales</taxon>
        <taxon>Enterococcaceae</taxon>
        <taxon>Enterococcus</taxon>
    </lineage>
</organism>
<evidence type="ECO:0000313" key="3">
    <source>
        <dbReference type="Proteomes" id="UP000664601"/>
    </source>
</evidence>
<keyword evidence="1" id="KW-0472">Membrane</keyword>
<comment type="caution">
    <text evidence="2">The sequence shown here is derived from an EMBL/GenBank/DDBJ whole genome shotgun (WGS) entry which is preliminary data.</text>
</comment>
<feature type="transmembrane region" description="Helical" evidence="1">
    <location>
        <begin position="78"/>
        <end position="95"/>
    </location>
</feature>
<reference evidence="2 3" key="1">
    <citation type="submission" date="2021-03" db="EMBL/GenBank/DDBJ databases">
        <title>Enterococcal diversity collection.</title>
        <authorList>
            <person name="Gilmore M.S."/>
            <person name="Schwartzman J."/>
            <person name="Van Tyne D."/>
            <person name="Martin M."/>
            <person name="Earl A.M."/>
            <person name="Manson A.L."/>
            <person name="Straub T."/>
            <person name="Salamzade R."/>
            <person name="Saavedra J."/>
            <person name="Lebreton F."/>
            <person name="Prichula J."/>
            <person name="Schaufler K."/>
            <person name="Gaca A."/>
            <person name="Sgardioli B."/>
            <person name="Wagenaar J."/>
            <person name="Strong T."/>
        </authorList>
    </citation>
    <scope>NUCLEOTIDE SEQUENCE [LARGE SCALE GENOMIC DNA]</scope>
    <source>
        <strain evidence="2 3">669A</strain>
    </source>
</reference>
<dbReference type="InterPro" id="IPR049713">
    <property type="entry name" value="Pr6Pr-like"/>
</dbReference>
<sequence length="226" mass="25731">MYITIKNIFRLVLVIGCGWGIALLLGLFEGRFEVGQLVFYTVLSNLLIFFAYLFLVIKSLIDSVSLKRAWSADFSPNVMGALTLMIVITGLIYNFVLVPTIPDTAEYAVNNLSDILVHTFTPIMVFVDWVLFANTSDTKKIKPWTWAILPLIYWLFTIIRAQIGGPIMGFGSYYPYFFIDADQLGWGRVILNVLILVVVFILFGYLMKLIAWVTNGFKPFTKRNLL</sequence>
<evidence type="ECO:0000313" key="2">
    <source>
        <dbReference type="EMBL" id="MBO1307647.1"/>
    </source>
</evidence>
<dbReference type="EMBL" id="JAFREM010000025">
    <property type="protein sequence ID" value="MBO1307647.1"/>
    <property type="molecule type" value="Genomic_DNA"/>
</dbReference>
<feature type="transmembrane region" description="Helical" evidence="1">
    <location>
        <begin position="34"/>
        <end position="57"/>
    </location>
</feature>
<keyword evidence="1" id="KW-0812">Transmembrane</keyword>
<name>A0ABS3LDD5_9ENTE</name>
<accession>A0ABS3LDD5</accession>
<feature type="transmembrane region" description="Helical" evidence="1">
    <location>
        <begin position="189"/>
        <end position="213"/>
    </location>
</feature>
<dbReference type="NCBIfam" id="NF038065">
    <property type="entry name" value="Pr6Pr"/>
    <property type="match status" value="1"/>
</dbReference>
<keyword evidence="3" id="KW-1185">Reference proteome</keyword>
<feature type="transmembrane region" description="Helical" evidence="1">
    <location>
        <begin position="144"/>
        <end position="169"/>
    </location>
</feature>
<proteinExistence type="predicted"/>
<feature type="transmembrane region" description="Helical" evidence="1">
    <location>
        <begin position="115"/>
        <end position="132"/>
    </location>
</feature>
<keyword evidence="1" id="KW-1133">Transmembrane helix</keyword>
<dbReference type="RefSeq" id="WP_207674640.1">
    <property type="nucleotide sequence ID" value="NZ_JAFREM010000025.1"/>
</dbReference>
<dbReference type="Proteomes" id="UP000664601">
    <property type="component" value="Unassembled WGS sequence"/>
</dbReference>
<protein>
    <submittedName>
        <fullName evidence="2">Pr6Pr family membrane protein</fullName>
    </submittedName>
</protein>
<gene>
    <name evidence="2" type="ORF">JZO70_15835</name>
</gene>
<evidence type="ECO:0000256" key="1">
    <source>
        <dbReference type="SAM" id="Phobius"/>
    </source>
</evidence>
<feature type="transmembrane region" description="Helical" evidence="1">
    <location>
        <begin position="7"/>
        <end position="28"/>
    </location>
</feature>